<evidence type="ECO:0000256" key="2">
    <source>
        <dbReference type="PROSITE-ProRule" id="PRU00168"/>
    </source>
</evidence>
<feature type="domain" description="Ras-GEF" evidence="4">
    <location>
        <begin position="851"/>
        <end position="1089"/>
    </location>
</feature>
<dbReference type="SMART" id="SM00147">
    <property type="entry name" value="RasGEF"/>
    <property type="match status" value="1"/>
</dbReference>
<evidence type="ECO:0000259" key="5">
    <source>
        <dbReference type="PROSITE" id="PS50212"/>
    </source>
</evidence>
<feature type="compositionally biased region" description="Polar residues" evidence="3">
    <location>
        <begin position="48"/>
        <end position="66"/>
    </location>
</feature>
<feature type="region of interest" description="Disordered" evidence="3">
    <location>
        <begin position="23"/>
        <end position="68"/>
    </location>
</feature>
<dbReference type="InterPro" id="IPR036964">
    <property type="entry name" value="RASGEF_cat_dom_sf"/>
</dbReference>
<sequence>MARPGAEQGLLSPISLPALQIPDGPSLSYSIPSHADDSEHVAAGHSPAPSQRSRDSFSTALNSPSQIPVDFVESQPAAADADATASLLPLPPSLRKSISVDSFVHYGRDHTAITTRPNRGHTGSSLDPPKGFPFDVTRKLDRDRRLLGRNRGASISTVGDDPESVVGESDIERSDVLNSPTDGFKHVSLKGQDKGKTFVSGGELPLPSRTPTLSTTSSMSSIMTTSPSSSTQEGVPRMQSASSLQSMPRRGIPVASPAVRTRSGSLGVYTPSSNRRMVINTTMPPPESVTQSHSAVTLVVVGVAGCGKSMVIRKGLRGYGLSDPSAPLLGSQHASRYTRRVGKLPRTDNIRECPLNIIEVDIPLSIPDTSVSTVNFLPEAPRVDGVLICYDASDEQSFRPVEALLRGYRALQLPTVVLACKSDISRRIDPQAALDILQQYDVGLVEVHNADDVGKEKMRRSFDWLLKAVLRDRRSSRSEFEDYRNPASPDILVLPPWEKWESSRTVTPTVASSTSTHNSVQAPATHIPQPQYPAPLPSIPASRTTTPNPPTRARSTSDLLSEQEKLHSQDSHGVDATEIPNPSMAGHEENYASADSLDGRVISADVPKEVPEEKKASKIKDSRPAQWATLDELLDKLLFLGVSGDDPTYITHFLLTYRRFASPRSLLLAMQKRMRQLDSPSGDPMFACYAQMRICHLLELWIRDYPYDFAVRGTAGALSALIKSIISKTYLLHYGSDFLPFLEVLPNLVDVDAAWALKVEDLADESDDSYSLLEDDDENASKSEVDSQSNLNASSSTMKGKPATGFRERKGSLPLSAKALLPQNNHVNEDPTPKDQLKKLFRLAQEVNATDPEEIAQEITRLQSKLFLQIRPRNWLNYTFVSGKKDQEVDAIARFNSVSNHLADWVVSLILCHDKARMRAKQIEKFVEIAQKLRTLNNYSALRAFVAGINNATFPGDQTMEQFKTKAPDQAKNLQSWDVLLQHIRSHRAYRLALRNTKGACIPALEVHISDLIRSHEGNDDFHSDDATKVHWGKFNMMGRFITNTTQCQAQCLSTMDYNFVERQNIANMLHCNFLMDEEMQKSRIAPPDADFDEYRPVPPRPLHDPKDVAILRRLLFW</sequence>
<dbReference type="InterPro" id="IPR000651">
    <property type="entry name" value="Ras-like_Gua-exchang_fac_N"/>
</dbReference>
<feature type="compositionally biased region" description="Low complexity" evidence="3">
    <location>
        <begin position="204"/>
        <end position="231"/>
    </location>
</feature>
<dbReference type="SUPFAM" id="SSF52540">
    <property type="entry name" value="P-loop containing nucleoside triphosphate hydrolases"/>
    <property type="match status" value="1"/>
</dbReference>
<dbReference type="Proteomes" id="UP000218334">
    <property type="component" value="Unassembled WGS sequence"/>
</dbReference>
<feature type="domain" description="N-terminal Ras-GEF" evidence="5">
    <location>
        <begin position="621"/>
        <end position="746"/>
    </location>
</feature>
<dbReference type="STRING" id="1076256.A0A2H3C7B6"/>
<reference evidence="7" key="1">
    <citation type="journal article" date="2017" name="Nat. Ecol. Evol.">
        <title>Genome expansion and lineage-specific genetic innovations in the forest pathogenic fungi Armillaria.</title>
        <authorList>
            <person name="Sipos G."/>
            <person name="Prasanna A.N."/>
            <person name="Walter M.C."/>
            <person name="O'Connor E."/>
            <person name="Balint B."/>
            <person name="Krizsan K."/>
            <person name="Kiss B."/>
            <person name="Hess J."/>
            <person name="Varga T."/>
            <person name="Slot J."/>
            <person name="Riley R."/>
            <person name="Boka B."/>
            <person name="Rigling D."/>
            <person name="Barry K."/>
            <person name="Lee J."/>
            <person name="Mihaltcheva S."/>
            <person name="LaButti K."/>
            <person name="Lipzen A."/>
            <person name="Waldron R."/>
            <person name="Moloney N.M."/>
            <person name="Sperisen C."/>
            <person name="Kredics L."/>
            <person name="Vagvoelgyi C."/>
            <person name="Patrignani A."/>
            <person name="Fitzpatrick D."/>
            <person name="Nagy I."/>
            <person name="Doyle S."/>
            <person name="Anderson J.B."/>
            <person name="Grigoriev I.V."/>
            <person name="Gueldener U."/>
            <person name="Muensterkoetter M."/>
            <person name="Nagy L.G."/>
        </authorList>
    </citation>
    <scope>NUCLEOTIDE SEQUENCE [LARGE SCALE GENOMIC DNA]</scope>
    <source>
        <strain evidence="7">28-4</strain>
    </source>
</reference>
<gene>
    <name evidence="6" type="ORF">ARMSODRAFT_949126</name>
</gene>
<dbReference type="InterPro" id="IPR027417">
    <property type="entry name" value="P-loop_NTPase"/>
</dbReference>
<organism evidence="6 7">
    <name type="scientific">Armillaria solidipes</name>
    <dbReference type="NCBI Taxonomy" id="1076256"/>
    <lineage>
        <taxon>Eukaryota</taxon>
        <taxon>Fungi</taxon>
        <taxon>Dikarya</taxon>
        <taxon>Basidiomycota</taxon>
        <taxon>Agaricomycotina</taxon>
        <taxon>Agaricomycetes</taxon>
        <taxon>Agaricomycetidae</taxon>
        <taxon>Agaricales</taxon>
        <taxon>Marasmiineae</taxon>
        <taxon>Physalacriaceae</taxon>
        <taxon>Armillaria</taxon>
    </lineage>
</organism>
<feature type="compositionally biased region" description="Polar residues" evidence="3">
    <location>
        <begin position="113"/>
        <end position="125"/>
    </location>
</feature>
<protein>
    <submittedName>
        <fullName evidence="6">Ras GEF</fullName>
    </submittedName>
</protein>
<evidence type="ECO:0000313" key="7">
    <source>
        <dbReference type="Proteomes" id="UP000218334"/>
    </source>
</evidence>
<dbReference type="GO" id="GO:0005085">
    <property type="term" value="F:guanyl-nucleotide exchange factor activity"/>
    <property type="evidence" value="ECO:0007669"/>
    <property type="project" value="UniProtKB-KW"/>
</dbReference>
<dbReference type="GO" id="GO:0005886">
    <property type="term" value="C:plasma membrane"/>
    <property type="evidence" value="ECO:0007669"/>
    <property type="project" value="TreeGrafter"/>
</dbReference>
<keyword evidence="1 2" id="KW-0344">Guanine-nucleotide releasing factor</keyword>
<dbReference type="GO" id="GO:0007265">
    <property type="term" value="P:Ras protein signal transduction"/>
    <property type="evidence" value="ECO:0007669"/>
    <property type="project" value="TreeGrafter"/>
</dbReference>
<dbReference type="CDD" id="cd06224">
    <property type="entry name" value="REM"/>
    <property type="match status" value="1"/>
</dbReference>
<dbReference type="AlphaFoldDB" id="A0A2H3C7B6"/>
<dbReference type="Gene3D" id="1.10.840.10">
    <property type="entry name" value="Ras guanine-nucleotide exchange factors catalytic domain"/>
    <property type="match status" value="1"/>
</dbReference>
<evidence type="ECO:0000313" key="6">
    <source>
        <dbReference type="EMBL" id="PBK77224.1"/>
    </source>
</evidence>
<dbReference type="Pfam" id="PF00618">
    <property type="entry name" value="RasGEF_N"/>
    <property type="match status" value="1"/>
</dbReference>
<name>A0A2H3C7B6_9AGAR</name>
<feature type="region of interest" description="Disordered" evidence="3">
    <location>
        <begin position="508"/>
        <end position="589"/>
    </location>
</feature>
<feature type="region of interest" description="Disordered" evidence="3">
    <location>
        <begin position="113"/>
        <end position="136"/>
    </location>
</feature>
<dbReference type="PROSITE" id="PS50212">
    <property type="entry name" value="RASGEF_NTER"/>
    <property type="match status" value="1"/>
</dbReference>
<dbReference type="Gene3D" id="1.20.870.10">
    <property type="entry name" value="Son of sevenless (SoS) protein Chain: S domain 1"/>
    <property type="match status" value="1"/>
</dbReference>
<feature type="region of interest" description="Disordered" evidence="3">
    <location>
        <begin position="196"/>
        <end position="236"/>
    </location>
</feature>
<dbReference type="CDD" id="cd00882">
    <property type="entry name" value="Ras_like_GTPase"/>
    <property type="match status" value="1"/>
</dbReference>
<dbReference type="InterPro" id="IPR008937">
    <property type="entry name" value="Ras-like_GEF"/>
</dbReference>
<dbReference type="PANTHER" id="PTHR23113">
    <property type="entry name" value="GUANINE NUCLEOTIDE EXCHANGE FACTOR"/>
    <property type="match status" value="1"/>
</dbReference>
<dbReference type="EMBL" id="KZ293416">
    <property type="protein sequence ID" value="PBK77224.1"/>
    <property type="molecule type" value="Genomic_DNA"/>
</dbReference>
<dbReference type="Pfam" id="PF00617">
    <property type="entry name" value="RasGEF"/>
    <property type="match status" value="1"/>
</dbReference>
<feature type="region of interest" description="Disordered" evidence="3">
    <location>
        <begin position="768"/>
        <end position="808"/>
    </location>
</feature>
<feature type="compositionally biased region" description="Basic and acidic residues" evidence="3">
    <location>
        <begin position="562"/>
        <end position="575"/>
    </location>
</feature>
<dbReference type="InterPro" id="IPR001895">
    <property type="entry name" value="RASGEF_cat_dom"/>
</dbReference>
<evidence type="ECO:0000259" key="4">
    <source>
        <dbReference type="PROSITE" id="PS50009"/>
    </source>
</evidence>
<evidence type="ECO:0000256" key="3">
    <source>
        <dbReference type="SAM" id="MobiDB-lite"/>
    </source>
</evidence>
<accession>A0A2H3C7B6</accession>
<proteinExistence type="predicted"/>
<feature type="compositionally biased region" description="Polar residues" evidence="3">
    <location>
        <begin position="786"/>
        <end position="798"/>
    </location>
</feature>
<dbReference type="SUPFAM" id="SSF48366">
    <property type="entry name" value="Ras GEF"/>
    <property type="match status" value="1"/>
</dbReference>
<dbReference type="InterPro" id="IPR023578">
    <property type="entry name" value="Ras_GEF_dom_sf"/>
</dbReference>
<feature type="compositionally biased region" description="Low complexity" evidence="3">
    <location>
        <begin position="540"/>
        <end position="557"/>
    </location>
</feature>
<keyword evidence="7" id="KW-1185">Reference proteome</keyword>
<dbReference type="Gene3D" id="3.40.50.300">
    <property type="entry name" value="P-loop containing nucleotide triphosphate hydrolases"/>
    <property type="match status" value="1"/>
</dbReference>
<feature type="compositionally biased region" description="Acidic residues" evidence="3">
    <location>
        <begin position="768"/>
        <end position="778"/>
    </location>
</feature>
<dbReference type="PROSITE" id="PS50009">
    <property type="entry name" value="RASGEF_CAT"/>
    <property type="match status" value="1"/>
</dbReference>
<evidence type="ECO:0000256" key="1">
    <source>
        <dbReference type="ARBA" id="ARBA00022658"/>
    </source>
</evidence>
<dbReference type="PANTHER" id="PTHR23113:SF348">
    <property type="entry name" value="GUANYL-NUCLEOTIDE EXCHANGE FACTOR RASGEF, PUTATIVE (AFU_ORTHOLOGUE AFUA_1G04700)-RELATED"/>
    <property type="match status" value="1"/>
</dbReference>